<dbReference type="InterPro" id="IPR032429">
    <property type="entry name" value="Nibrin_BRCT2"/>
</dbReference>
<feature type="compositionally biased region" description="Acidic residues" evidence="6">
    <location>
        <begin position="470"/>
        <end position="494"/>
    </location>
</feature>
<feature type="region of interest" description="Disordered" evidence="6">
    <location>
        <begin position="350"/>
        <end position="529"/>
    </location>
</feature>
<dbReference type="InterPro" id="IPR040227">
    <property type="entry name" value="Nibrin-rel"/>
</dbReference>
<evidence type="ECO:0000313" key="9">
    <source>
        <dbReference type="Proteomes" id="UP000288859"/>
    </source>
</evidence>
<dbReference type="Gene3D" id="3.40.50.10980">
    <property type="entry name" value="Nibrin, BRCT2 domain"/>
    <property type="match status" value="1"/>
</dbReference>
<keyword evidence="2" id="KW-0227">DNA damage</keyword>
<dbReference type="GO" id="GO:0003684">
    <property type="term" value="F:damaged DNA binding"/>
    <property type="evidence" value="ECO:0007669"/>
    <property type="project" value="TreeGrafter"/>
</dbReference>
<dbReference type="PANTHER" id="PTHR12162">
    <property type="entry name" value="NIBRIN-RELATED"/>
    <property type="match status" value="1"/>
</dbReference>
<dbReference type="AlphaFoldDB" id="A0A438N8U1"/>
<dbReference type="VEuPathDB" id="FungiDB:PV10_02185"/>
<feature type="compositionally biased region" description="Basic residues" evidence="6">
    <location>
        <begin position="863"/>
        <end position="874"/>
    </location>
</feature>
<evidence type="ECO:0000256" key="2">
    <source>
        <dbReference type="ARBA" id="ARBA00022763"/>
    </source>
</evidence>
<dbReference type="InterPro" id="IPR043014">
    <property type="entry name" value="Nibrin_BRCT2_sf"/>
</dbReference>
<dbReference type="GO" id="GO:0007095">
    <property type="term" value="P:mitotic G2 DNA damage checkpoint signaling"/>
    <property type="evidence" value="ECO:0007669"/>
    <property type="project" value="InterPro"/>
</dbReference>
<comment type="subcellular location">
    <subcellularLocation>
        <location evidence="1">Nucleus</location>
    </subcellularLocation>
</comment>
<feature type="region of interest" description="Disordered" evidence="6">
    <location>
        <begin position="695"/>
        <end position="883"/>
    </location>
</feature>
<sequence>MWILESNGDFLQGKRMWLKPGQKYLFGRVKREGVHFAIDHKTVSRKHFVIQVDPVADGDAARLHVRSCVHIQDQNSKSGTSVNGELIKNASRELKSPENSVRPGSCPHEIVIRWEPCNLTVNLLKKEVKAGLLKTKQSRVQPLDIKATGDFIIDQTTHVVASKRNTAKGLQALIAGKYLVSESYLDALDYAATPTTLSQEENLSPLELDFDTAWPDPKDHLPPPGREPTISPVEAYQPTPSRINIFQGYTFIFGDQTQFDNLLPVITTGHGKALLFKVDNPSTLADNLLRFVHNAAGQKASTTTSPLPILVRWTGKDDVQEWTNALINEIALKMDQRAIDQSEFLGAILNNDPSSLRQPIPYESTTDGKVPPPPSAASSLVQPGSSNTQGDQHLNIKGRKINGSDSSSKSLDRVQPTSSRPEVDKARTEVLASPSPPTQDSQVKEQDSPPPRPYQPSRFTQASRLKDFDDGFDPDAVAEYEDDEDDAIAFDSEAEPPTAVKDEPQTVSRKRPRSPSRDPENEFAEEIDDLLPAATAFKKRKLAEQKANGGNTVDDEDLPPPLTVRKRRVGKELDVRKALDARREEAEEAAKREEELALKSVDADEDGPANLVEVLTMDLPLRDKSKNLRLSAETQRSENWDPKWNGRKNFKGFRRKGEAPQRRGHATKVIVPLVAIKMNDFGIGDKYWDKTEEQIERERQKKRQKEARSQRAQVQKQDQTQHSSARTIGRGESITLDDDEEGDQVSSGMRNTSPVTSRLQQEAAAIVDHDIDLASPRRTRAADRRAATVEHEDEDTVPLRESHTQANTQTGRSATASGSIRGKRTASSTASSSAPKRQKTLAVTAAKEADSEGDDSDDMKFRFGSRARRGRSARGARGTRAGS</sequence>
<feature type="compositionally biased region" description="Basic residues" evidence="6">
    <location>
        <begin position="645"/>
        <end position="654"/>
    </location>
</feature>
<comment type="caution">
    <text evidence="8">The sequence shown here is derived from an EMBL/GenBank/DDBJ whole genome shotgun (WGS) entry which is preliminary data.</text>
</comment>
<feature type="compositionally biased region" description="Polar residues" evidence="6">
    <location>
        <begin position="714"/>
        <end position="726"/>
    </location>
</feature>
<accession>A0A438N8U1</accession>
<feature type="compositionally biased region" description="Basic and acidic residues" evidence="6">
    <location>
        <begin position="780"/>
        <end position="790"/>
    </location>
</feature>
<evidence type="ECO:0000259" key="7">
    <source>
        <dbReference type="PROSITE" id="PS50006"/>
    </source>
</evidence>
<feature type="region of interest" description="Disordered" evidence="6">
    <location>
        <begin position="580"/>
        <end position="605"/>
    </location>
</feature>
<feature type="compositionally biased region" description="Basic and acidic residues" evidence="6">
    <location>
        <begin position="580"/>
        <end position="597"/>
    </location>
</feature>
<dbReference type="GO" id="GO:0030870">
    <property type="term" value="C:Mre11 complex"/>
    <property type="evidence" value="ECO:0007669"/>
    <property type="project" value="InterPro"/>
</dbReference>
<evidence type="ECO:0000256" key="5">
    <source>
        <dbReference type="ARBA" id="ARBA00044757"/>
    </source>
</evidence>
<dbReference type="GO" id="GO:0000724">
    <property type="term" value="P:double-strand break repair via homologous recombination"/>
    <property type="evidence" value="ECO:0007669"/>
    <property type="project" value="TreeGrafter"/>
</dbReference>
<dbReference type="InterPro" id="IPR008984">
    <property type="entry name" value="SMAD_FHA_dom_sf"/>
</dbReference>
<keyword evidence="4" id="KW-0539">Nucleus</keyword>
<evidence type="ECO:0000256" key="3">
    <source>
        <dbReference type="ARBA" id="ARBA00023204"/>
    </source>
</evidence>
<dbReference type="PANTHER" id="PTHR12162:SF0">
    <property type="entry name" value="NIBRIN"/>
    <property type="match status" value="1"/>
</dbReference>
<feature type="compositionally biased region" description="Polar residues" evidence="6">
    <location>
        <begin position="403"/>
        <end position="420"/>
    </location>
</feature>
<dbReference type="EMBL" id="NAJM01000013">
    <property type="protein sequence ID" value="RVX72197.1"/>
    <property type="molecule type" value="Genomic_DNA"/>
</dbReference>
<gene>
    <name evidence="8" type="ORF">B0A52_04401</name>
</gene>
<organism evidence="8 9">
    <name type="scientific">Exophiala mesophila</name>
    <name type="common">Black yeast-like fungus</name>
    <dbReference type="NCBI Taxonomy" id="212818"/>
    <lineage>
        <taxon>Eukaryota</taxon>
        <taxon>Fungi</taxon>
        <taxon>Dikarya</taxon>
        <taxon>Ascomycota</taxon>
        <taxon>Pezizomycotina</taxon>
        <taxon>Eurotiomycetes</taxon>
        <taxon>Chaetothyriomycetidae</taxon>
        <taxon>Chaetothyriales</taxon>
        <taxon>Herpotrichiellaceae</taxon>
        <taxon>Exophiala</taxon>
    </lineage>
</organism>
<dbReference type="PROSITE" id="PS50006">
    <property type="entry name" value="FHA_DOMAIN"/>
    <property type="match status" value="1"/>
</dbReference>
<comment type="similarity">
    <text evidence="5">Belongs to the Nibrin family.</text>
</comment>
<evidence type="ECO:0000313" key="8">
    <source>
        <dbReference type="EMBL" id="RVX72197.1"/>
    </source>
</evidence>
<feature type="compositionally biased region" description="Low complexity" evidence="6">
    <location>
        <begin position="825"/>
        <end position="834"/>
    </location>
</feature>
<feature type="compositionally biased region" description="Polar residues" evidence="6">
    <location>
        <begin position="351"/>
        <end position="367"/>
    </location>
</feature>
<feature type="compositionally biased region" description="Polar residues" evidence="6">
    <location>
        <begin position="804"/>
        <end position="818"/>
    </location>
</feature>
<name>A0A438N8U1_EXOME</name>
<evidence type="ECO:0000256" key="6">
    <source>
        <dbReference type="SAM" id="MobiDB-lite"/>
    </source>
</evidence>
<feature type="compositionally biased region" description="Polar residues" evidence="6">
    <location>
        <begin position="744"/>
        <end position="760"/>
    </location>
</feature>
<dbReference type="Proteomes" id="UP000288859">
    <property type="component" value="Unassembled WGS sequence"/>
</dbReference>
<dbReference type="SMART" id="SM00240">
    <property type="entry name" value="FHA"/>
    <property type="match status" value="1"/>
</dbReference>
<dbReference type="SUPFAM" id="SSF49879">
    <property type="entry name" value="SMAD/FHA domain"/>
    <property type="match status" value="1"/>
</dbReference>
<dbReference type="Gene3D" id="2.60.200.20">
    <property type="match status" value="1"/>
</dbReference>
<reference evidence="8 9" key="1">
    <citation type="submission" date="2017-03" db="EMBL/GenBank/DDBJ databases">
        <title>Genomes of endolithic fungi from Antarctica.</title>
        <authorList>
            <person name="Coleine C."/>
            <person name="Masonjones S."/>
            <person name="Stajich J.E."/>
        </authorList>
    </citation>
    <scope>NUCLEOTIDE SEQUENCE [LARGE SCALE GENOMIC DNA]</scope>
    <source>
        <strain evidence="8 9">CCFEE 6314</strain>
    </source>
</reference>
<dbReference type="Pfam" id="PF00498">
    <property type="entry name" value="FHA"/>
    <property type="match status" value="1"/>
</dbReference>
<evidence type="ECO:0000256" key="4">
    <source>
        <dbReference type="ARBA" id="ARBA00023242"/>
    </source>
</evidence>
<feature type="compositionally biased region" description="Polar residues" evidence="6">
    <location>
        <begin position="380"/>
        <end position="392"/>
    </location>
</feature>
<dbReference type="Pfam" id="PF16508">
    <property type="entry name" value="NIBRIN_BRCT_II"/>
    <property type="match status" value="1"/>
</dbReference>
<feature type="region of interest" description="Disordered" evidence="6">
    <location>
        <begin position="631"/>
        <end position="664"/>
    </location>
</feature>
<keyword evidence="3" id="KW-0234">DNA repair</keyword>
<feature type="region of interest" description="Disordered" evidence="6">
    <location>
        <begin position="541"/>
        <end position="566"/>
    </location>
</feature>
<dbReference type="InterPro" id="IPR000253">
    <property type="entry name" value="FHA_dom"/>
</dbReference>
<feature type="domain" description="FHA" evidence="7">
    <location>
        <begin position="24"/>
        <end position="87"/>
    </location>
</feature>
<dbReference type="OrthoDB" id="552194at2759"/>
<protein>
    <recommendedName>
        <fullName evidence="7">FHA domain-containing protein</fullName>
    </recommendedName>
</protein>
<evidence type="ECO:0000256" key="1">
    <source>
        <dbReference type="ARBA" id="ARBA00004123"/>
    </source>
</evidence>
<proteinExistence type="inferred from homology"/>